<evidence type="ECO:0008006" key="2">
    <source>
        <dbReference type="Google" id="ProtNLM"/>
    </source>
</evidence>
<dbReference type="AlphaFoldDB" id="B3T9X4"/>
<sequence>MDDYYEVEIEEPEDIDGSSRQLKGEIIQNEHDVLQSLLGHDTPEELNQFSDTDATVIVDKEETMPLANQNFQEIKGRVENAADNLEFCESCNKPVKKEWKACPFCGEFLEIYEDDD</sequence>
<evidence type="ECO:0000313" key="1">
    <source>
        <dbReference type="EMBL" id="ABZ09383.1"/>
    </source>
</evidence>
<accession>B3T9X4</accession>
<protein>
    <recommendedName>
        <fullName evidence="2">Zinc-ribbon domain-containing protein</fullName>
    </recommendedName>
</protein>
<proteinExistence type="predicted"/>
<dbReference type="EMBL" id="EU016650">
    <property type="protein sequence ID" value="ABZ09383.1"/>
    <property type="molecule type" value="Genomic_DNA"/>
</dbReference>
<organism evidence="1">
    <name type="scientific">uncultured marine microorganism HF4000_APKG7N23</name>
    <dbReference type="NCBI Taxonomy" id="455552"/>
    <lineage>
        <taxon>unclassified sequences</taxon>
        <taxon>environmental samples</taxon>
    </lineage>
</organism>
<gene>
    <name evidence="1" type="ORF">ALOHA_HF4000APKG7N23ctg3g3</name>
</gene>
<name>B3T9X4_9ZZZZ</name>
<reference evidence="1" key="1">
    <citation type="journal article" date="2008" name="ISME J.">
        <title>Genomic patterns of recombination, clonal divergence and environment in marine microbial populations.</title>
        <authorList>
            <person name="Konstantinidis K.T."/>
            <person name="Delong E.F."/>
        </authorList>
    </citation>
    <scope>NUCLEOTIDE SEQUENCE</scope>
</reference>